<accession>M5EYW3</accession>
<feature type="active site" evidence="1">
    <location>
        <position position="118"/>
    </location>
</feature>
<gene>
    <name evidence="3" type="primary">msi</name>
    <name evidence="3" type="ORF">MESS2_870003</name>
</gene>
<comment type="caution">
    <text evidence="3">The sequence shown here is derived from an EMBL/GenBank/DDBJ whole genome shotgun (WGS) entry which is preliminary data.</text>
</comment>
<dbReference type="InterPro" id="IPR053724">
    <property type="entry name" value="OMP_A26_sf"/>
</dbReference>
<keyword evidence="3" id="KW-0645">Protease</keyword>
<evidence type="ECO:0000313" key="4">
    <source>
        <dbReference type="Proteomes" id="UP000012062"/>
    </source>
</evidence>
<dbReference type="AlphaFoldDB" id="M5EYW3"/>
<name>M5EYW3_9HYPH</name>
<dbReference type="InterPro" id="IPR000036">
    <property type="entry name" value="Peptidase_A26_omptin"/>
</dbReference>
<keyword evidence="2" id="KW-0732">Signal</keyword>
<evidence type="ECO:0000256" key="1">
    <source>
        <dbReference type="PIRSR" id="PIRSR001522-1"/>
    </source>
</evidence>
<feature type="chain" id="PRO_5004066517" evidence="2">
    <location>
        <begin position="33"/>
        <end position="331"/>
    </location>
</feature>
<feature type="active site" evidence="1">
    <location>
        <position position="116"/>
    </location>
</feature>
<keyword evidence="4" id="KW-1185">Reference proteome</keyword>
<sequence>MADHFYEGSFMKLYAKVFGGAAALLAAWPAMASDAVVSEPAPYNPNFSFVGGVGVIDIEANELVYQAPGSGSKLSHLIWESTSPVISAEMTARSEAGWTAKLSSQIAFSGDSYMEDYDWNPPFSTNDGWNDWSDRSRFSETDLDHFYSAIVALGHDFQVSEQLLINVNGGFKYTSVKWTAYGGSYVDRDVGFRDSVGDYPGGAKVISYQQKLPVALAGIDATYVQDRWNFGFALKGGTTFSAGDTDHHWLRDLRFEEDFESAPVLMVGGSVGYQYNERTSFFVSGSYEKVFTARGDYNTYDMRTGAKSDGDDSIGGDFAAATATVGIKTSF</sequence>
<feature type="signal peptide" evidence="2">
    <location>
        <begin position="1"/>
        <end position="32"/>
    </location>
</feature>
<dbReference type="GO" id="GO:0004190">
    <property type="term" value="F:aspartic-type endopeptidase activity"/>
    <property type="evidence" value="ECO:0007669"/>
    <property type="project" value="InterPro"/>
</dbReference>
<dbReference type="GO" id="GO:0006508">
    <property type="term" value="P:proteolysis"/>
    <property type="evidence" value="ECO:0007669"/>
    <property type="project" value="UniProtKB-KW"/>
</dbReference>
<dbReference type="Pfam" id="PF01278">
    <property type="entry name" value="Omptin"/>
    <property type="match status" value="1"/>
</dbReference>
<dbReference type="Gene3D" id="2.40.128.90">
    <property type="entry name" value="OMPT-like"/>
    <property type="match status" value="1"/>
</dbReference>
<feature type="active site" evidence="1">
    <location>
        <position position="246"/>
    </location>
</feature>
<dbReference type="PRINTS" id="PR00482">
    <property type="entry name" value="OMPTIN"/>
</dbReference>
<proteinExistence type="predicted"/>
<dbReference type="Proteomes" id="UP000012062">
    <property type="component" value="Unassembled WGS sequence"/>
</dbReference>
<evidence type="ECO:0000313" key="3">
    <source>
        <dbReference type="EMBL" id="CCV09150.1"/>
    </source>
</evidence>
<dbReference type="STRING" id="1297569.MESS2_870003"/>
<protein>
    <submittedName>
        <fullName evidence="3">Putative OUTER MEMBRANE SERINE PROTEASE PROTEIN</fullName>
    </submittedName>
</protein>
<evidence type="ECO:0000256" key="2">
    <source>
        <dbReference type="SAM" id="SignalP"/>
    </source>
</evidence>
<keyword evidence="3" id="KW-0378">Hydrolase</keyword>
<dbReference type="InterPro" id="IPR020080">
    <property type="entry name" value="OM_adhesin/peptidase_omptin"/>
</dbReference>
<feature type="active site" evidence="1">
    <location>
        <position position="248"/>
    </location>
</feature>
<dbReference type="PIRSF" id="PIRSF001522">
    <property type="entry name" value="Peptidase_A26"/>
    <property type="match status" value="1"/>
</dbReference>
<dbReference type="GO" id="GO:0009279">
    <property type="term" value="C:cell outer membrane"/>
    <property type="evidence" value="ECO:0007669"/>
    <property type="project" value="InterPro"/>
</dbReference>
<dbReference type="SUPFAM" id="SSF69917">
    <property type="entry name" value="OMPT-like"/>
    <property type="match status" value="1"/>
</dbReference>
<dbReference type="EMBL" id="CAUM01000158">
    <property type="protein sequence ID" value="CCV09150.1"/>
    <property type="molecule type" value="Genomic_DNA"/>
</dbReference>
<reference evidence="3 4" key="1">
    <citation type="submission" date="2013-02" db="EMBL/GenBank/DDBJ databases">
        <authorList>
            <person name="Genoscope - CEA"/>
        </authorList>
    </citation>
    <scope>NUCLEOTIDE SEQUENCE [LARGE SCALE GENOMIC DNA]</scope>
    <source>
        <strain evidence="3 4">STM 2683</strain>
    </source>
</reference>
<organism evidence="3 4">
    <name type="scientific">Mesorhizobium metallidurans STM 2683</name>
    <dbReference type="NCBI Taxonomy" id="1297569"/>
    <lineage>
        <taxon>Bacteria</taxon>
        <taxon>Pseudomonadati</taxon>
        <taxon>Pseudomonadota</taxon>
        <taxon>Alphaproteobacteria</taxon>
        <taxon>Hyphomicrobiales</taxon>
        <taxon>Phyllobacteriaceae</taxon>
        <taxon>Mesorhizobium</taxon>
    </lineage>
</organism>
<dbReference type="eggNOG" id="COG4571">
    <property type="taxonomic scope" value="Bacteria"/>
</dbReference>